<dbReference type="InterPro" id="IPR013693">
    <property type="entry name" value="SpoIID/LytB_N"/>
</dbReference>
<reference evidence="2 3" key="1">
    <citation type="submission" date="2019-03" db="EMBL/GenBank/DDBJ databases">
        <title>Genomic Encyclopedia of Type Strains, Phase IV (KMG-IV): sequencing the most valuable type-strain genomes for metagenomic binning, comparative biology and taxonomic classification.</title>
        <authorList>
            <person name="Goeker M."/>
        </authorList>
    </citation>
    <scope>NUCLEOTIDE SEQUENCE [LARGE SCALE GENOMIC DNA]</scope>
    <source>
        <strain evidence="2 3">LX-B</strain>
    </source>
</reference>
<name>A0A4R1S320_HYDET</name>
<dbReference type="EMBL" id="SLUN01000005">
    <property type="protein sequence ID" value="TCL73314.1"/>
    <property type="molecule type" value="Genomic_DNA"/>
</dbReference>
<proteinExistence type="predicted"/>
<dbReference type="NCBIfam" id="TIGR02870">
    <property type="entry name" value="spore_II_D"/>
    <property type="match status" value="1"/>
</dbReference>
<accession>A0A4R1S320</accession>
<gene>
    <name evidence="2" type="ORF">EDC14_1005176</name>
</gene>
<evidence type="ECO:0000259" key="1">
    <source>
        <dbReference type="Pfam" id="PF08486"/>
    </source>
</evidence>
<dbReference type="RefSeq" id="WP_165907842.1">
    <property type="nucleotide sequence ID" value="NZ_SLUN01000005.1"/>
</dbReference>
<dbReference type="InterPro" id="IPR014225">
    <property type="entry name" value="Spore_II_D_firmicutes"/>
</dbReference>
<dbReference type="InterPro" id="IPR013486">
    <property type="entry name" value="SpoIID/LytB"/>
</dbReference>
<dbReference type="AlphaFoldDB" id="A0A4R1S320"/>
<evidence type="ECO:0000313" key="3">
    <source>
        <dbReference type="Proteomes" id="UP000295008"/>
    </source>
</evidence>
<comment type="caution">
    <text evidence="2">The sequence shown here is derived from an EMBL/GenBank/DDBJ whole genome shotgun (WGS) entry which is preliminary data.</text>
</comment>
<sequence length="313" mass="34069">MRPNHGLIVMMFFLLLVLTPIALLKKNVFPPAGPSIPVTLLAHGEGRLYRMDLEEYIIGVLAAEMPARFELEALKAQAVCSRTIAVRRMRRFGGKGCPDNPAADFSDDPGEAQAWTGVAAMRQRWGDAEFNAYYRKIQQAVRETAGIILVYQGRPIDAVFHSTCGVGTAAAAEVWGNDIPYLQSVSCGYDRDSPRYLNQASFTWNGLAAALGIPVGSARQLKVASRSALGRVLAVTAGPYRFGGKDFRARLGLTSTRLGWQAGPAGIVFQTVGNGHGVGLCQYGANGMAKQGRTYRQILLHYYQGVQLVKIQY</sequence>
<protein>
    <submittedName>
        <fullName evidence="2">Stage II sporulation protein D</fullName>
    </submittedName>
</protein>
<dbReference type="GO" id="GO:0030435">
    <property type="term" value="P:sporulation resulting in formation of a cellular spore"/>
    <property type="evidence" value="ECO:0007669"/>
    <property type="project" value="InterPro"/>
</dbReference>
<feature type="domain" description="Sporulation stage II protein D amidase enhancer LytB N-terminal" evidence="1">
    <location>
        <begin position="49"/>
        <end position="151"/>
    </location>
</feature>
<dbReference type="Proteomes" id="UP000295008">
    <property type="component" value="Unassembled WGS sequence"/>
</dbReference>
<organism evidence="2 3">
    <name type="scientific">Hydrogenispora ethanolica</name>
    <dbReference type="NCBI Taxonomy" id="1082276"/>
    <lineage>
        <taxon>Bacteria</taxon>
        <taxon>Bacillati</taxon>
        <taxon>Bacillota</taxon>
        <taxon>Hydrogenispora</taxon>
    </lineage>
</organism>
<keyword evidence="3" id="KW-1185">Reference proteome</keyword>
<evidence type="ECO:0000313" key="2">
    <source>
        <dbReference type="EMBL" id="TCL73314.1"/>
    </source>
</evidence>
<dbReference type="Pfam" id="PF08486">
    <property type="entry name" value="SpoIID"/>
    <property type="match status" value="1"/>
</dbReference>
<dbReference type="NCBIfam" id="TIGR02669">
    <property type="entry name" value="SpoIID_LytB"/>
    <property type="match status" value="1"/>
</dbReference>